<comment type="subcellular location">
    <subcellularLocation>
        <location evidence="1">Cell membrane</location>
        <topology evidence="1">Multi-pass membrane protein</topology>
    </subcellularLocation>
</comment>
<evidence type="ECO:0000256" key="4">
    <source>
        <dbReference type="ARBA" id="ARBA00022679"/>
    </source>
</evidence>
<proteinExistence type="inferred from homology"/>
<keyword evidence="5 9" id="KW-0812">Transmembrane</keyword>
<dbReference type="RefSeq" id="WP_133562312.1">
    <property type="nucleotide sequence ID" value="NZ_SNZA01000003.1"/>
</dbReference>
<dbReference type="EMBL" id="SNZA01000003">
    <property type="protein sequence ID" value="TDR13177.1"/>
    <property type="molecule type" value="Genomic_DNA"/>
</dbReference>
<dbReference type="PANTHER" id="PTHR48090:SF1">
    <property type="entry name" value="PROPHAGE BACTOPRENOL GLUCOSYL TRANSFERASE HOMOLOG"/>
    <property type="match status" value="1"/>
</dbReference>
<dbReference type="OrthoDB" id="9811884at2"/>
<keyword evidence="7 9" id="KW-0472">Membrane</keyword>
<evidence type="ECO:0000256" key="2">
    <source>
        <dbReference type="ARBA" id="ARBA00022475"/>
    </source>
</evidence>
<feature type="domain" description="Glycosyltransferase 2-like" evidence="10">
    <location>
        <begin position="27"/>
        <end position="189"/>
    </location>
</feature>
<dbReference type="GO" id="GO:0016757">
    <property type="term" value="F:glycosyltransferase activity"/>
    <property type="evidence" value="ECO:0007669"/>
    <property type="project" value="UniProtKB-KW"/>
</dbReference>
<gene>
    <name evidence="11" type="ORF">C8D85_2051</name>
</gene>
<keyword evidence="2" id="KW-1003">Cell membrane</keyword>
<feature type="transmembrane region" description="Helical" evidence="9">
    <location>
        <begin position="251"/>
        <end position="272"/>
    </location>
</feature>
<dbReference type="PANTHER" id="PTHR48090">
    <property type="entry name" value="UNDECAPRENYL-PHOSPHATE 4-DEOXY-4-FORMAMIDO-L-ARABINOSE TRANSFERASE-RELATED"/>
    <property type="match status" value="1"/>
</dbReference>
<dbReference type="SUPFAM" id="SSF53448">
    <property type="entry name" value="Nucleotide-diphospho-sugar transferases"/>
    <property type="match status" value="1"/>
</dbReference>
<dbReference type="FunFam" id="3.90.550.10:FF:000079">
    <property type="entry name" value="Probable glycosyl transferase"/>
    <property type="match status" value="1"/>
</dbReference>
<dbReference type="AlphaFoldDB" id="A0A4R6X859"/>
<accession>A0A4R6X859</accession>
<evidence type="ECO:0000313" key="11">
    <source>
        <dbReference type="EMBL" id="TDR13177.1"/>
    </source>
</evidence>
<dbReference type="InterPro" id="IPR050256">
    <property type="entry name" value="Glycosyltransferase_2"/>
</dbReference>
<dbReference type="InterPro" id="IPR001173">
    <property type="entry name" value="Glyco_trans_2-like"/>
</dbReference>
<evidence type="ECO:0000256" key="8">
    <source>
        <dbReference type="ARBA" id="ARBA00038152"/>
    </source>
</evidence>
<keyword evidence="6 9" id="KW-1133">Transmembrane helix</keyword>
<evidence type="ECO:0000256" key="7">
    <source>
        <dbReference type="ARBA" id="ARBA00023136"/>
    </source>
</evidence>
<evidence type="ECO:0000313" key="12">
    <source>
        <dbReference type="Proteomes" id="UP000295729"/>
    </source>
</evidence>
<dbReference type="InterPro" id="IPR029044">
    <property type="entry name" value="Nucleotide-diphossugar_trans"/>
</dbReference>
<dbReference type="Proteomes" id="UP000295729">
    <property type="component" value="Unassembled WGS sequence"/>
</dbReference>
<evidence type="ECO:0000256" key="9">
    <source>
        <dbReference type="SAM" id="Phobius"/>
    </source>
</evidence>
<evidence type="ECO:0000256" key="3">
    <source>
        <dbReference type="ARBA" id="ARBA00022676"/>
    </source>
</evidence>
<comment type="similarity">
    <text evidence="8">Belongs to the glycosyltransferase 2 family. GtrB subfamily.</text>
</comment>
<comment type="caution">
    <text evidence="11">The sequence shown here is derived from an EMBL/GenBank/DDBJ whole genome shotgun (WGS) entry which is preliminary data.</text>
</comment>
<reference evidence="11 12" key="1">
    <citation type="submission" date="2019-03" db="EMBL/GenBank/DDBJ databases">
        <title>Genomic Encyclopedia of Type Strains, Phase IV (KMG-IV): sequencing the most valuable type-strain genomes for metagenomic binning, comparative biology and taxonomic classification.</title>
        <authorList>
            <person name="Goeker M."/>
        </authorList>
    </citation>
    <scope>NUCLEOTIDE SEQUENCE [LARGE SCALE GENOMIC DNA]</scope>
    <source>
        <strain evidence="11 12">DSM 5604</strain>
    </source>
</reference>
<dbReference type="GO" id="GO:0005886">
    <property type="term" value="C:plasma membrane"/>
    <property type="evidence" value="ECO:0007669"/>
    <property type="project" value="UniProtKB-SubCell"/>
</dbReference>
<dbReference type="Gene3D" id="3.90.550.10">
    <property type="entry name" value="Spore Coat Polysaccharide Biosynthesis Protein SpsA, Chain A"/>
    <property type="match status" value="1"/>
</dbReference>
<evidence type="ECO:0000259" key="10">
    <source>
        <dbReference type="Pfam" id="PF00535"/>
    </source>
</evidence>
<feature type="transmembrane region" description="Helical" evidence="9">
    <location>
        <begin position="284"/>
        <end position="309"/>
    </location>
</feature>
<organism evidence="11 12">
    <name type="scientific">Marinomonas communis</name>
    <dbReference type="NCBI Taxonomy" id="28254"/>
    <lineage>
        <taxon>Bacteria</taxon>
        <taxon>Pseudomonadati</taxon>
        <taxon>Pseudomonadota</taxon>
        <taxon>Gammaproteobacteria</taxon>
        <taxon>Oceanospirillales</taxon>
        <taxon>Oceanospirillaceae</taxon>
        <taxon>Marinomonas</taxon>
    </lineage>
</organism>
<keyword evidence="3" id="KW-0328">Glycosyltransferase</keyword>
<keyword evidence="4 11" id="KW-0808">Transferase</keyword>
<dbReference type="Pfam" id="PF00535">
    <property type="entry name" value="Glycos_transf_2"/>
    <property type="match status" value="1"/>
</dbReference>
<keyword evidence="12" id="KW-1185">Reference proteome</keyword>
<protein>
    <submittedName>
        <fullName evidence="11">Glycosyltransferase involved in cell wall biosynthesis</fullName>
    </submittedName>
</protein>
<evidence type="ECO:0000256" key="1">
    <source>
        <dbReference type="ARBA" id="ARBA00004651"/>
    </source>
</evidence>
<evidence type="ECO:0000256" key="5">
    <source>
        <dbReference type="ARBA" id="ARBA00022692"/>
    </source>
</evidence>
<name>A0A4R6X859_9GAMM</name>
<dbReference type="CDD" id="cd04187">
    <property type="entry name" value="DPM1_like_bac"/>
    <property type="match status" value="1"/>
</dbReference>
<evidence type="ECO:0000256" key="6">
    <source>
        <dbReference type="ARBA" id="ARBA00022989"/>
    </source>
</evidence>
<sequence>MSSHYSAQIKRGKIAPVSSRPLAITLSVIVPFFNEQEVLPEFHRRLTAVLKTMPDSSEIIYVDDGSSDQSLSLVKQFSSPNSHVRCIALSRNFGKECAMSAGLEHARGAAVILIDADLQDPPECIPEMVAAWRAGADVVNMKRSSRLGESWFKRTSAALFYKLLNRLAALDIPENVGDFRLLSARVVEKLNQLPERNRYMKGLFSWPGYHQVTLTFERDARFCGETKWNFFKLLGLAMDGLTSFSIRPLRLATCAGALTATMAFIYGAWIVFKTLAYGDPVSGYPSMMVAMLALAGVQLLAVGLLGEYIGRIFIEVKQRPVYLVESMTEQAPSLKQTKGSASWAVESAS</sequence>